<dbReference type="Proteomes" id="UP000179807">
    <property type="component" value="Unassembled WGS sequence"/>
</dbReference>
<name>A0A1J4JAS2_9EUKA</name>
<gene>
    <name evidence="1" type="ORF">TRFO_10923</name>
</gene>
<organism evidence="1 2">
    <name type="scientific">Tritrichomonas foetus</name>
    <dbReference type="NCBI Taxonomy" id="1144522"/>
    <lineage>
        <taxon>Eukaryota</taxon>
        <taxon>Metamonada</taxon>
        <taxon>Parabasalia</taxon>
        <taxon>Tritrichomonadida</taxon>
        <taxon>Tritrichomonadidae</taxon>
        <taxon>Tritrichomonas</taxon>
    </lineage>
</organism>
<evidence type="ECO:0000313" key="1">
    <source>
        <dbReference type="EMBL" id="OHS94755.1"/>
    </source>
</evidence>
<sequence length="131" mass="15183">MTNQEKVLSMMDIQEKPSETYFTPLLLLTEEHKNIFTSKSLHLKVMGGNRVRVYGGTPEQRKSSIVELSKLYELKEEKTNSNETHQKIEKPKIFNTAEVPERKKYKTYRCSGGCSCTPLDWNSPPPQFEQK</sequence>
<comment type="caution">
    <text evidence="1">The sequence shown here is derived from an EMBL/GenBank/DDBJ whole genome shotgun (WGS) entry which is preliminary data.</text>
</comment>
<proteinExistence type="predicted"/>
<accession>A0A1J4JAS2</accession>
<keyword evidence="2" id="KW-1185">Reference proteome</keyword>
<protein>
    <submittedName>
        <fullName evidence="1">Uncharacterized protein</fullName>
    </submittedName>
</protein>
<dbReference type="AlphaFoldDB" id="A0A1J4JAS2"/>
<dbReference type="EMBL" id="MLAK01001293">
    <property type="protein sequence ID" value="OHS94755.1"/>
    <property type="molecule type" value="Genomic_DNA"/>
</dbReference>
<dbReference type="RefSeq" id="XP_068347892.1">
    <property type="nucleotide sequence ID" value="XM_068495734.1"/>
</dbReference>
<reference evidence="1" key="1">
    <citation type="submission" date="2016-10" db="EMBL/GenBank/DDBJ databases">
        <authorList>
            <person name="Benchimol M."/>
            <person name="Almeida L.G."/>
            <person name="Vasconcelos A.T."/>
            <person name="Perreira-Neves A."/>
            <person name="Rosa I.A."/>
            <person name="Tasca T."/>
            <person name="Bogo M.R."/>
            <person name="de Souza W."/>
        </authorList>
    </citation>
    <scope>NUCLEOTIDE SEQUENCE [LARGE SCALE GENOMIC DNA]</scope>
    <source>
        <strain evidence="1">K</strain>
    </source>
</reference>
<evidence type="ECO:0000313" key="2">
    <source>
        <dbReference type="Proteomes" id="UP000179807"/>
    </source>
</evidence>
<dbReference type="GeneID" id="94830438"/>
<dbReference type="VEuPathDB" id="TrichDB:TRFO_10923"/>